<feature type="transmembrane region" description="Helical" evidence="2">
    <location>
        <begin position="77"/>
        <end position="95"/>
    </location>
</feature>
<evidence type="ECO:0000256" key="1">
    <source>
        <dbReference type="SAM" id="MobiDB-lite"/>
    </source>
</evidence>
<dbReference type="Proteomes" id="UP001596408">
    <property type="component" value="Unassembled WGS sequence"/>
</dbReference>
<reference evidence="3 4" key="1">
    <citation type="journal article" date="2019" name="Int. J. Syst. Evol. Microbiol.">
        <title>The Global Catalogue of Microorganisms (GCM) 10K type strain sequencing project: providing services to taxonomists for standard genome sequencing and annotation.</title>
        <authorList>
            <consortium name="The Broad Institute Genomics Platform"/>
            <consortium name="The Broad Institute Genome Sequencing Center for Infectious Disease"/>
            <person name="Wu L."/>
            <person name="Ma J."/>
        </authorList>
    </citation>
    <scope>NUCLEOTIDE SEQUENCE [LARGE SCALE GENOMIC DNA]</scope>
    <source>
        <strain evidence="3 4">YIM 94188</strain>
    </source>
</reference>
<accession>A0ABD5TXM3</accession>
<evidence type="ECO:0000313" key="3">
    <source>
        <dbReference type="EMBL" id="MFC6824526.1"/>
    </source>
</evidence>
<dbReference type="AlphaFoldDB" id="A0ABD5TXM3"/>
<feature type="transmembrane region" description="Helical" evidence="2">
    <location>
        <begin position="46"/>
        <end position="71"/>
    </location>
</feature>
<evidence type="ECO:0000256" key="2">
    <source>
        <dbReference type="SAM" id="Phobius"/>
    </source>
</evidence>
<sequence length="99" mass="10287">MSFDRGRTSDDRSDDAHTRPDSMPSEETYATDQEGRPRMTSLSRGGAAAGDAGGGGMGTAALLILLGAILFVFPEPVTSMAGVVLVIGGILLWGVERFA</sequence>
<keyword evidence="2" id="KW-0812">Transmembrane</keyword>
<organism evidence="3 4">
    <name type="scientific">Halopelagius fulvigenes</name>
    <dbReference type="NCBI Taxonomy" id="1198324"/>
    <lineage>
        <taxon>Archaea</taxon>
        <taxon>Methanobacteriati</taxon>
        <taxon>Methanobacteriota</taxon>
        <taxon>Stenosarchaea group</taxon>
        <taxon>Halobacteria</taxon>
        <taxon>Halobacteriales</taxon>
        <taxon>Haloferacaceae</taxon>
    </lineage>
</organism>
<protein>
    <submittedName>
        <fullName evidence="3">Uncharacterized protein</fullName>
    </submittedName>
</protein>
<comment type="caution">
    <text evidence="3">The sequence shown here is derived from an EMBL/GenBank/DDBJ whole genome shotgun (WGS) entry which is preliminary data.</text>
</comment>
<dbReference type="EMBL" id="JBHSXH010000009">
    <property type="protein sequence ID" value="MFC6824526.1"/>
    <property type="molecule type" value="Genomic_DNA"/>
</dbReference>
<feature type="region of interest" description="Disordered" evidence="1">
    <location>
        <begin position="1"/>
        <end position="52"/>
    </location>
</feature>
<keyword evidence="2" id="KW-0472">Membrane</keyword>
<feature type="compositionally biased region" description="Basic and acidic residues" evidence="1">
    <location>
        <begin position="1"/>
        <end position="20"/>
    </location>
</feature>
<gene>
    <name evidence="3" type="ORF">ACFQEV_05885</name>
</gene>
<proteinExistence type="predicted"/>
<keyword evidence="4" id="KW-1185">Reference proteome</keyword>
<keyword evidence="2" id="KW-1133">Transmembrane helix</keyword>
<dbReference type="RefSeq" id="WP_379693568.1">
    <property type="nucleotide sequence ID" value="NZ_JBHSXH010000009.1"/>
</dbReference>
<evidence type="ECO:0000313" key="4">
    <source>
        <dbReference type="Proteomes" id="UP001596408"/>
    </source>
</evidence>
<name>A0ABD5TXM3_9EURY</name>